<name>A0A7S1TJT2_9RHOD</name>
<feature type="compositionally biased region" description="Basic and acidic residues" evidence="1">
    <location>
        <begin position="33"/>
        <end position="46"/>
    </location>
</feature>
<feature type="region of interest" description="Disordered" evidence="1">
    <location>
        <begin position="324"/>
        <end position="355"/>
    </location>
</feature>
<accession>A0A7S1TJT2</accession>
<organism evidence="2">
    <name type="scientific">Erythrolobus australicus</name>
    <dbReference type="NCBI Taxonomy" id="1077150"/>
    <lineage>
        <taxon>Eukaryota</taxon>
        <taxon>Rhodophyta</taxon>
        <taxon>Bangiophyceae</taxon>
        <taxon>Porphyridiales</taxon>
        <taxon>Porphyridiaceae</taxon>
        <taxon>Erythrolobus</taxon>
    </lineage>
</organism>
<gene>
    <name evidence="2" type="ORF">EAUS1353_LOCUS588</name>
</gene>
<feature type="region of interest" description="Disordered" evidence="1">
    <location>
        <begin position="253"/>
        <end position="276"/>
    </location>
</feature>
<sequence length="420" mass="45869">MDVGFEERTRGGDNDGDGDDGDRGVMAQSMEESETRRKDARSESKARWRSAGSGRLLRKLLSRDASVDASASQRRSARFEQFSRKASSAASSEARCDGEDAAEQAAQASTRKSFGSLVQVRAAVKPALLLLRSGPAGSRTAAAAPTNIARGMMRTASSMYSLTDDDLRAKTPYLREHLVAPSHERDKNDASGNGGDADPLEDFEDDAFSVESCPEHADGGAQYDLCFDEVNSQLLEILALHEQDCANKRAFNAHSVSEPSRAHLRSKSSALDERRSAKPSSVLGDFFLGGFDFNGNSLEVRRNTRRNSTTRSARARITEWERAMAEERSSKSARSGLRDSPVSSNGSAGQSDVSEERVRSVAFRSRVEVRCYLATSPVEAVKTDFDEDAALREYAEIRGRCAKQQRGATLFARRKALVFA</sequence>
<protein>
    <submittedName>
        <fullName evidence="2">Uncharacterized protein</fullName>
    </submittedName>
</protein>
<dbReference type="AlphaFoldDB" id="A0A7S1TJT2"/>
<dbReference type="EMBL" id="HBGI01000938">
    <property type="protein sequence ID" value="CAD9238858.1"/>
    <property type="molecule type" value="Transcribed_RNA"/>
</dbReference>
<feature type="compositionally biased region" description="Polar residues" evidence="1">
    <location>
        <begin position="341"/>
        <end position="352"/>
    </location>
</feature>
<feature type="region of interest" description="Disordered" evidence="1">
    <location>
        <begin position="1"/>
        <end position="98"/>
    </location>
</feature>
<feature type="compositionally biased region" description="Basic and acidic residues" evidence="1">
    <location>
        <begin position="178"/>
        <end position="189"/>
    </location>
</feature>
<feature type="region of interest" description="Disordered" evidence="1">
    <location>
        <begin position="178"/>
        <end position="201"/>
    </location>
</feature>
<evidence type="ECO:0000256" key="1">
    <source>
        <dbReference type="SAM" id="MobiDB-lite"/>
    </source>
</evidence>
<evidence type="ECO:0000313" key="2">
    <source>
        <dbReference type="EMBL" id="CAD9238858.1"/>
    </source>
</evidence>
<proteinExistence type="predicted"/>
<feature type="compositionally biased region" description="Basic and acidic residues" evidence="1">
    <location>
        <begin position="1"/>
        <end position="13"/>
    </location>
</feature>
<reference evidence="2" key="1">
    <citation type="submission" date="2021-01" db="EMBL/GenBank/DDBJ databases">
        <authorList>
            <person name="Corre E."/>
            <person name="Pelletier E."/>
            <person name="Niang G."/>
            <person name="Scheremetjew M."/>
            <person name="Finn R."/>
            <person name="Kale V."/>
            <person name="Holt S."/>
            <person name="Cochrane G."/>
            <person name="Meng A."/>
            <person name="Brown T."/>
            <person name="Cohen L."/>
        </authorList>
    </citation>
    <scope>NUCLEOTIDE SEQUENCE</scope>
    <source>
        <strain evidence="2">CCMP3124</strain>
    </source>
</reference>